<name>A0A1H0U8L1_9MICO</name>
<dbReference type="GO" id="GO:0006825">
    <property type="term" value="P:copper ion transport"/>
    <property type="evidence" value="ECO:0007669"/>
    <property type="project" value="InterPro"/>
</dbReference>
<comment type="subcellular location">
    <subcellularLocation>
        <location evidence="1">Cell membrane</location>
        <topology evidence="1">Multi-pass membrane protein</topology>
    </subcellularLocation>
</comment>
<dbReference type="Proteomes" id="UP000199077">
    <property type="component" value="Chromosome I"/>
</dbReference>
<dbReference type="PANTHER" id="PTHR34820:SF4">
    <property type="entry name" value="INNER MEMBRANE PROTEIN YEBZ"/>
    <property type="match status" value="1"/>
</dbReference>
<evidence type="ECO:0000256" key="7">
    <source>
        <dbReference type="SAM" id="Phobius"/>
    </source>
</evidence>
<dbReference type="InterPro" id="IPR032694">
    <property type="entry name" value="CopC/D"/>
</dbReference>
<feature type="transmembrane region" description="Helical" evidence="7">
    <location>
        <begin position="111"/>
        <end position="131"/>
    </location>
</feature>
<protein>
    <submittedName>
        <fullName evidence="9">Putative copper resistance protein D</fullName>
    </submittedName>
</protein>
<gene>
    <name evidence="9" type="ORF">SAMN04489867_3183</name>
</gene>
<keyword evidence="2" id="KW-1003">Cell membrane</keyword>
<evidence type="ECO:0000256" key="5">
    <source>
        <dbReference type="ARBA" id="ARBA00023136"/>
    </source>
</evidence>
<proteinExistence type="predicted"/>
<feature type="transmembrane region" description="Helical" evidence="7">
    <location>
        <begin position="71"/>
        <end position="90"/>
    </location>
</feature>
<keyword evidence="10" id="KW-1185">Reference proteome</keyword>
<feature type="transmembrane region" description="Helical" evidence="7">
    <location>
        <begin position="419"/>
        <end position="440"/>
    </location>
</feature>
<keyword evidence="5 7" id="KW-0472">Membrane</keyword>
<reference evidence="10" key="1">
    <citation type="submission" date="2016-10" db="EMBL/GenBank/DDBJ databases">
        <authorList>
            <person name="Varghese N."/>
            <person name="Submissions S."/>
        </authorList>
    </citation>
    <scope>NUCLEOTIDE SEQUENCE [LARGE SCALE GENOMIC DNA]</scope>
    <source>
        <strain evidence="10">DSM 22329</strain>
    </source>
</reference>
<dbReference type="STRING" id="443156.SAMN04489867_3183"/>
<feature type="transmembrane region" description="Helical" evidence="7">
    <location>
        <begin position="614"/>
        <end position="640"/>
    </location>
</feature>
<feature type="compositionally biased region" description="Basic and acidic residues" evidence="6">
    <location>
        <begin position="696"/>
        <end position="706"/>
    </location>
</feature>
<dbReference type="EMBL" id="LT629711">
    <property type="protein sequence ID" value="SDP62335.1"/>
    <property type="molecule type" value="Genomic_DNA"/>
</dbReference>
<dbReference type="InterPro" id="IPR019108">
    <property type="entry name" value="Caa3_assmbl_CtaG-rel"/>
</dbReference>
<keyword evidence="3 7" id="KW-0812">Transmembrane</keyword>
<feature type="transmembrane region" description="Helical" evidence="7">
    <location>
        <begin position="326"/>
        <end position="346"/>
    </location>
</feature>
<organism evidence="9 10">
    <name type="scientific">Pedococcus dokdonensis</name>
    <dbReference type="NCBI Taxonomy" id="443156"/>
    <lineage>
        <taxon>Bacteria</taxon>
        <taxon>Bacillati</taxon>
        <taxon>Actinomycetota</taxon>
        <taxon>Actinomycetes</taxon>
        <taxon>Micrococcales</taxon>
        <taxon>Intrasporangiaceae</taxon>
        <taxon>Pedococcus</taxon>
    </lineage>
</organism>
<feature type="transmembrane region" description="Helical" evidence="7">
    <location>
        <begin position="185"/>
        <end position="206"/>
    </location>
</feature>
<evidence type="ECO:0000313" key="10">
    <source>
        <dbReference type="Proteomes" id="UP000199077"/>
    </source>
</evidence>
<evidence type="ECO:0000256" key="1">
    <source>
        <dbReference type="ARBA" id="ARBA00004651"/>
    </source>
</evidence>
<feature type="transmembrane region" description="Helical" evidence="7">
    <location>
        <begin position="533"/>
        <end position="554"/>
    </location>
</feature>
<feature type="compositionally biased region" description="Pro residues" evidence="6">
    <location>
        <begin position="1"/>
        <end position="13"/>
    </location>
</feature>
<feature type="transmembrane region" description="Helical" evidence="7">
    <location>
        <begin position="258"/>
        <end position="275"/>
    </location>
</feature>
<feature type="region of interest" description="Disordered" evidence="6">
    <location>
        <begin position="1"/>
        <end position="20"/>
    </location>
</feature>
<feature type="transmembrane region" description="Helical" evidence="7">
    <location>
        <begin position="287"/>
        <end position="305"/>
    </location>
</feature>
<evidence type="ECO:0000256" key="6">
    <source>
        <dbReference type="SAM" id="MobiDB-lite"/>
    </source>
</evidence>
<feature type="transmembrane region" description="Helical" evidence="7">
    <location>
        <begin position="566"/>
        <end position="594"/>
    </location>
</feature>
<feature type="domain" description="Copper resistance protein D" evidence="8">
    <location>
        <begin position="249"/>
        <end position="344"/>
    </location>
</feature>
<feature type="region of interest" description="Disordered" evidence="6">
    <location>
        <begin position="675"/>
        <end position="706"/>
    </location>
</feature>
<evidence type="ECO:0000259" key="8">
    <source>
        <dbReference type="Pfam" id="PF05425"/>
    </source>
</evidence>
<dbReference type="GO" id="GO:0005886">
    <property type="term" value="C:plasma membrane"/>
    <property type="evidence" value="ECO:0007669"/>
    <property type="project" value="UniProtKB-SubCell"/>
</dbReference>
<dbReference type="InterPro" id="IPR008457">
    <property type="entry name" value="Cu-R_CopD_dom"/>
</dbReference>
<evidence type="ECO:0000256" key="2">
    <source>
        <dbReference type="ARBA" id="ARBA00022475"/>
    </source>
</evidence>
<evidence type="ECO:0000313" key="9">
    <source>
        <dbReference type="EMBL" id="SDP62335.1"/>
    </source>
</evidence>
<dbReference type="AlphaFoldDB" id="A0A1H0U8L1"/>
<evidence type="ECO:0000256" key="3">
    <source>
        <dbReference type="ARBA" id="ARBA00022692"/>
    </source>
</evidence>
<feature type="transmembrane region" description="Helical" evidence="7">
    <location>
        <begin position="218"/>
        <end position="237"/>
    </location>
</feature>
<feature type="transmembrane region" description="Helical" evidence="7">
    <location>
        <begin position="160"/>
        <end position="178"/>
    </location>
</feature>
<feature type="transmembrane region" description="Helical" evidence="7">
    <location>
        <begin position="388"/>
        <end position="407"/>
    </location>
</feature>
<feature type="transmembrane region" description="Helical" evidence="7">
    <location>
        <begin position="498"/>
        <end position="521"/>
    </location>
</feature>
<feature type="transmembrane region" description="Helical" evidence="7">
    <location>
        <begin position="28"/>
        <end position="51"/>
    </location>
</feature>
<dbReference type="Pfam" id="PF05425">
    <property type="entry name" value="CopD"/>
    <property type="match status" value="1"/>
</dbReference>
<dbReference type="Pfam" id="PF09678">
    <property type="entry name" value="Caa3_CtaG"/>
    <property type="match status" value="1"/>
</dbReference>
<dbReference type="OrthoDB" id="5241646at2"/>
<accession>A0A1H0U8L1</accession>
<feature type="transmembrane region" description="Helical" evidence="7">
    <location>
        <begin position="452"/>
        <end position="477"/>
    </location>
</feature>
<sequence>MAPSIPTPSPPSTTPADQARRAPRIGPVLVLLPGFVSVAALVVAGAIPQSFPGLPDPGVATRFGLPVVRGLRDSSAAITVGMLVMAAAVLPPAKRAGKDRIEGTRALALRFAGMFGSVWAVASVLMLALTYSDLAAVPLATNSTWRGIHSFVTDFDLGRSLAVSAALVIVAAGLAASAQRIATAGWALVVAIGALLPLALTGHAAGAANHSLAVDAQAAHLVGVTIWVGGLTALLLLRKQLGSALPTSVKRFSTLAGWAYLLVAVSGVAAALARLDSLEVLRSPYGALLAAKALLFTGLGAAGWAHRRWLLPQLSGVDATRRFTRLVLGEATVMSVAIGLAAALSATSPPPVGSSGQESTAESLLGYPMPPALGTDLHWLTQWRLDSIWVPVSVAGLGWYLLAVRRLKARGDVWPPGRTVAWAAGCIVMIVATSASPGVYGRVLFSVHMVQHMTIAMTVPVLLVFGAPVTLALRTLSSRADGSRGPREWLLAIVHSRPLAVLGHPLVTAGNFVASMVAFYYSPLLDLALRTHTGHVLMTLHFLLSGYLLASALVGIDPGPARPPYVFRLLLLMATFGFHALFAVALMSSSTILSQDWFGTLGRPWGNSLAKEQYLGGALGWAIGDYPVAMMAVAMAVGWIRSDKREARRYDRQATRDGDAALAAYNEHLRQLHARHAGPLTTRTAKREQASQGAETVKREEPQSDA</sequence>
<evidence type="ECO:0000256" key="4">
    <source>
        <dbReference type="ARBA" id="ARBA00022989"/>
    </source>
</evidence>
<dbReference type="PANTHER" id="PTHR34820">
    <property type="entry name" value="INNER MEMBRANE PROTEIN YEBZ"/>
    <property type="match status" value="1"/>
</dbReference>
<keyword evidence="4 7" id="KW-1133">Transmembrane helix</keyword>